<comment type="cofactor">
    <cofactor evidence="8">
        <name>tungstopterin</name>
        <dbReference type="ChEBI" id="CHEBI:30402"/>
    </cofactor>
</comment>
<dbReference type="InterPro" id="IPR036021">
    <property type="entry name" value="Tungsten_al_ferr_oxy-like_C"/>
</dbReference>
<reference evidence="10 11" key="1">
    <citation type="submission" date="2020-10" db="EMBL/GenBank/DDBJ databases">
        <title>Complete genome sequence of Thermosphaera aggregans strain 3507.</title>
        <authorList>
            <person name="Zayulina K.S."/>
            <person name="Elcheninov A.G."/>
            <person name="Toshchakov S.V."/>
            <person name="Kublanov I.V."/>
            <person name="Kochetkova T.V."/>
        </authorList>
    </citation>
    <scope>NUCLEOTIDE SEQUENCE [LARGE SCALE GENOMIC DNA]</scope>
    <source>
        <strain evidence="10 11">3507</strain>
    </source>
</reference>
<evidence type="ECO:0000256" key="1">
    <source>
        <dbReference type="ARBA" id="ARBA00001966"/>
    </source>
</evidence>
<dbReference type="AlphaFoldDB" id="A0A7M1USN0"/>
<accession>A0A7M1USN0</accession>
<dbReference type="Proteomes" id="UP000593766">
    <property type="component" value="Chromosome"/>
</dbReference>
<keyword evidence="11" id="KW-1185">Reference proteome</keyword>
<dbReference type="Gene3D" id="1.10.569.10">
    <property type="entry name" value="Aldehyde Ferredoxin Oxidoreductase Protein, subunit A, domain 2"/>
    <property type="match status" value="1"/>
</dbReference>
<organism evidence="10 11">
    <name type="scientific">Thermosphaera chiliense</name>
    <dbReference type="NCBI Taxonomy" id="3402707"/>
    <lineage>
        <taxon>Archaea</taxon>
        <taxon>Thermoproteota</taxon>
        <taxon>Thermoprotei</taxon>
        <taxon>Desulfurococcales</taxon>
        <taxon>Desulfurococcaceae</taxon>
        <taxon>Thermosphaera</taxon>
    </lineage>
</organism>
<dbReference type="Gene3D" id="1.10.599.10">
    <property type="entry name" value="Aldehyde Ferredoxin Oxidoreductase Protein, subunit A, domain 3"/>
    <property type="match status" value="1"/>
</dbReference>
<evidence type="ECO:0000313" key="11">
    <source>
        <dbReference type="Proteomes" id="UP000593766"/>
    </source>
</evidence>
<keyword evidence="5" id="KW-0560">Oxidoreductase</keyword>
<dbReference type="SUPFAM" id="SSF48310">
    <property type="entry name" value="Aldehyde ferredoxin oxidoreductase, C-terminal domains"/>
    <property type="match status" value="1"/>
</dbReference>
<dbReference type="PANTHER" id="PTHR30038">
    <property type="entry name" value="ALDEHYDE FERREDOXIN OXIDOREDUCTASE"/>
    <property type="match status" value="1"/>
</dbReference>
<dbReference type="GO" id="GO:0009055">
    <property type="term" value="F:electron transfer activity"/>
    <property type="evidence" value="ECO:0007669"/>
    <property type="project" value="InterPro"/>
</dbReference>
<dbReference type="GeneID" id="59454817"/>
<dbReference type="EMBL" id="CP063144">
    <property type="protein sequence ID" value="QOR94062.1"/>
    <property type="molecule type" value="Genomic_DNA"/>
</dbReference>
<keyword evidence="3" id="KW-0004">4Fe-4S</keyword>
<dbReference type="RefSeq" id="WP_193435867.1">
    <property type="nucleotide sequence ID" value="NZ_CP063144.1"/>
</dbReference>
<dbReference type="InterPro" id="IPR051919">
    <property type="entry name" value="W-dependent_AOR"/>
</dbReference>
<dbReference type="InterPro" id="IPR036503">
    <property type="entry name" value="Ald_Fedxn_OxRdtase_N_sf"/>
</dbReference>
<dbReference type="SUPFAM" id="SSF56228">
    <property type="entry name" value="Aldehyde ferredoxin oxidoreductase, N-terminal domain"/>
    <property type="match status" value="1"/>
</dbReference>
<evidence type="ECO:0000256" key="5">
    <source>
        <dbReference type="ARBA" id="ARBA00023002"/>
    </source>
</evidence>
<evidence type="ECO:0000256" key="7">
    <source>
        <dbReference type="ARBA" id="ARBA00023014"/>
    </source>
</evidence>
<evidence type="ECO:0000256" key="3">
    <source>
        <dbReference type="ARBA" id="ARBA00022485"/>
    </source>
</evidence>
<feature type="domain" description="Aldehyde ferredoxin oxidoreductase N-terminal" evidence="9">
    <location>
        <begin position="4"/>
        <end position="213"/>
    </location>
</feature>
<evidence type="ECO:0000256" key="4">
    <source>
        <dbReference type="ARBA" id="ARBA00022723"/>
    </source>
</evidence>
<dbReference type="GO" id="GO:0051539">
    <property type="term" value="F:4 iron, 4 sulfur cluster binding"/>
    <property type="evidence" value="ECO:0007669"/>
    <property type="project" value="UniProtKB-KW"/>
</dbReference>
<sequence>MKGFWGRLLEVDLATGAAHVLEIPEKAYRMFLGGRGLATYLLAKKYGEKWRLLDPLSPENPLMLLTGPLTGYYPGVKLSVTGKSPQSNSVVGSVVSSEVAVELKASGFDGLVLKGGCEKPCYIYVENGRVHLRDASDIWGLGGLKLIKKFHSLLKEDVNGEPGTPFVYIGPAGENRVRTAAVMSKLAHAAGYGGYGAVMGVKKVKAIAVKGYGSLPSIYDPESLSSLFRSTLRNVRERMKRFRQWGTTEGTWYTGYYLSSMPVRNWQEEWHDVKNFSHVGFELETWVKNPWADWGCPVACMKLSLVKREGEVYVTDNPDYEMAAYLGSNLGVFNPKETVLLSSLADELGLCGIQTGNVMGFAIELYEKGVLTRDEVGYELKWGDVECLARLMRDIAYRRGIGEVLAEGTYRAARILSEQKGVDLTRYAVQVKGIAVGAHGVRSRRDYPQPISYALSAQGGDHTSVAGFPVDSTESETWYAILDSGVVCMFTVLDDKGLLEYLNIITGWGLNLNEFYSIGRRIITLQRLLLSLGGPDAEWGVKDDDNPPRFYEPLPTGPYRGSSIGRDEVEELKKKYYAEIGWDERGIPTEETLRALGLGEFAPLLNQVRE</sequence>
<name>A0A7M1USN0_9CREN</name>
<evidence type="ECO:0000313" key="10">
    <source>
        <dbReference type="EMBL" id="QOR94062.1"/>
    </source>
</evidence>
<dbReference type="Pfam" id="PF01314">
    <property type="entry name" value="AFOR_C"/>
    <property type="match status" value="1"/>
</dbReference>
<comment type="cofactor">
    <cofactor evidence="1">
        <name>[4Fe-4S] cluster</name>
        <dbReference type="ChEBI" id="CHEBI:49883"/>
    </cofactor>
</comment>
<dbReference type="InterPro" id="IPR013985">
    <property type="entry name" value="Ald_Fedxn_OxRdtase_dom3"/>
</dbReference>
<evidence type="ECO:0000256" key="8">
    <source>
        <dbReference type="ARBA" id="ARBA00049934"/>
    </source>
</evidence>
<proteinExistence type="inferred from homology"/>
<evidence type="ECO:0000259" key="9">
    <source>
        <dbReference type="SMART" id="SM00790"/>
    </source>
</evidence>
<dbReference type="InterPro" id="IPR001203">
    <property type="entry name" value="OxRdtase_Ald_Fedxn_C"/>
</dbReference>
<dbReference type="GO" id="GO:0016625">
    <property type="term" value="F:oxidoreductase activity, acting on the aldehyde or oxo group of donors, iron-sulfur protein as acceptor"/>
    <property type="evidence" value="ECO:0007669"/>
    <property type="project" value="InterPro"/>
</dbReference>
<keyword evidence="7" id="KW-0411">Iron-sulfur</keyword>
<evidence type="ECO:0000256" key="6">
    <source>
        <dbReference type="ARBA" id="ARBA00023004"/>
    </source>
</evidence>
<keyword evidence="6" id="KW-0408">Iron</keyword>
<dbReference type="InterPro" id="IPR013984">
    <property type="entry name" value="Ald_Fedxn_OxRdtase_dom2"/>
</dbReference>
<dbReference type="SMART" id="SM00790">
    <property type="entry name" value="AFOR_N"/>
    <property type="match status" value="1"/>
</dbReference>
<dbReference type="GO" id="GO:0046872">
    <property type="term" value="F:metal ion binding"/>
    <property type="evidence" value="ECO:0007669"/>
    <property type="project" value="UniProtKB-KW"/>
</dbReference>
<dbReference type="PANTHER" id="PTHR30038:SF7">
    <property type="entry name" value="TUNGSTEN-CONTAINING GLYCERALDEHYDE-3-PHOSPHATE:FERREDOXIN OXIDOREDUCTASE"/>
    <property type="match status" value="1"/>
</dbReference>
<gene>
    <name evidence="10" type="ORF">IMZ38_05325</name>
</gene>
<protein>
    <submittedName>
        <fullName evidence="10">Aldehyde ferredoxin oxidoreductase</fullName>
    </submittedName>
</protein>
<dbReference type="InterPro" id="IPR013983">
    <property type="entry name" value="Ald_Fedxn_OxRdtase_N"/>
</dbReference>
<dbReference type="KEGG" id="tcs:IMZ38_05325"/>
<dbReference type="Gene3D" id="3.60.9.10">
    <property type="entry name" value="Aldehyde ferredoxin oxidoreductase, N-terminal domain"/>
    <property type="match status" value="1"/>
</dbReference>
<evidence type="ECO:0000256" key="2">
    <source>
        <dbReference type="ARBA" id="ARBA00011032"/>
    </source>
</evidence>
<dbReference type="Pfam" id="PF02730">
    <property type="entry name" value="AFOR_N"/>
    <property type="match status" value="1"/>
</dbReference>
<keyword evidence="4" id="KW-0479">Metal-binding</keyword>
<dbReference type="OrthoDB" id="30771at2157"/>
<comment type="similarity">
    <text evidence="2">Belongs to the AOR/FOR family.</text>
</comment>